<dbReference type="InterPro" id="IPR009225">
    <property type="entry name" value="Phage_head_completion_GpL"/>
</dbReference>
<sequence>MSGFVGQAQTEPFILSNDGFFPAIDATALRAGIRLSGDVSDARLEGSIISAMITTNRELKVRKAMWQAAGHSTLAAVDDMTIGGKNALEVTYTRAVQALVGAEHAERYRGYDPTNSGASKGDEILPTADDYRRDHRHALRDLLGTGHATVELI</sequence>
<reference evidence="1" key="1">
    <citation type="journal article" date="2015" name="Nature">
        <title>Complex archaea that bridge the gap between prokaryotes and eukaryotes.</title>
        <authorList>
            <person name="Spang A."/>
            <person name="Saw J.H."/>
            <person name="Jorgensen S.L."/>
            <person name="Zaremba-Niedzwiedzka K."/>
            <person name="Martijn J."/>
            <person name="Lind A.E."/>
            <person name="van Eijk R."/>
            <person name="Schleper C."/>
            <person name="Guy L."/>
            <person name="Ettema T.J."/>
        </authorList>
    </citation>
    <scope>NUCLEOTIDE SEQUENCE</scope>
</reference>
<dbReference type="EMBL" id="LAZR01000024">
    <property type="protein sequence ID" value="KKO04054.1"/>
    <property type="molecule type" value="Genomic_DNA"/>
</dbReference>
<evidence type="ECO:0000313" key="1">
    <source>
        <dbReference type="EMBL" id="KKO04054.1"/>
    </source>
</evidence>
<protein>
    <recommendedName>
        <fullName evidence="2">Head completion/stabilization protein</fullName>
    </recommendedName>
</protein>
<name>A0A0F9YHW6_9ZZZZ</name>
<dbReference type="AlphaFoldDB" id="A0A0F9YHW6"/>
<comment type="caution">
    <text evidence="1">The sequence shown here is derived from an EMBL/GenBank/DDBJ whole genome shotgun (WGS) entry which is preliminary data.</text>
</comment>
<gene>
    <name evidence="1" type="ORF">LCGC14_0089480</name>
</gene>
<dbReference type="Pfam" id="PF05926">
    <property type="entry name" value="Phage_GPL"/>
    <property type="match status" value="1"/>
</dbReference>
<evidence type="ECO:0008006" key="2">
    <source>
        <dbReference type="Google" id="ProtNLM"/>
    </source>
</evidence>
<accession>A0A0F9YHW6</accession>
<proteinExistence type="predicted"/>
<dbReference type="GO" id="GO:0019069">
    <property type="term" value="P:viral capsid assembly"/>
    <property type="evidence" value="ECO:0007669"/>
    <property type="project" value="InterPro"/>
</dbReference>
<organism evidence="1">
    <name type="scientific">marine sediment metagenome</name>
    <dbReference type="NCBI Taxonomy" id="412755"/>
    <lineage>
        <taxon>unclassified sequences</taxon>
        <taxon>metagenomes</taxon>
        <taxon>ecological metagenomes</taxon>
    </lineage>
</organism>